<keyword evidence="3" id="KW-1185">Reference proteome</keyword>
<accession>A0A8T2JXK4</accession>
<feature type="transmembrane region" description="Helical" evidence="1">
    <location>
        <begin position="62"/>
        <end position="81"/>
    </location>
</feature>
<protein>
    <submittedName>
        <fullName evidence="2">Uncharacterized protein</fullName>
    </submittedName>
</protein>
<keyword evidence="1" id="KW-1133">Transmembrane helix</keyword>
<gene>
    <name evidence="2" type="ORF">GDO86_015158</name>
</gene>
<evidence type="ECO:0000256" key="1">
    <source>
        <dbReference type="SAM" id="Phobius"/>
    </source>
</evidence>
<sequence>MLHIKDKMPSNIILNISAEMTVELEGGGKSVPAFATRCRQKQICLVAMQLVLPGMEYHYTRVFMYLCVYIYYIYIYIYIIFTNIHTHLYGDACTPSFFFVDNLGASKNTDAPIC</sequence>
<reference evidence="2" key="1">
    <citation type="thesis" date="2020" institute="ProQuest LLC" country="789 East Eisenhower Parkway, Ann Arbor, MI, USA">
        <title>Comparative Genomics and Chromosome Evolution.</title>
        <authorList>
            <person name="Mudd A.B."/>
        </authorList>
    </citation>
    <scope>NUCLEOTIDE SEQUENCE</scope>
    <source>
        <strain evidence="2">Female2</strain>
        <tissue evidence="2">Blood</tissue>
    </source>
</reference>
<name>A0A8T2JXK4_9PIPI</name>
<proteinExistence type="predicted"/>
<keyword evidence="1" id="KW-0472">Membrane</keyword>
<dbReference type="Proteomes" id="UP000812440">
    <property type="component" value="Chromosome 8_10"/>
</dbReference>
<organism evidence="2 3">
    <name type="scientific">Hymenochirus boettgeri</name>
    <name type="common">Congo dwarf clawed frog</name>
    <dbReference type="NCBI Taxonomy" id="247094"/>
    <lineage>
        <taxon>Eukaryota</taxon>
        <taxon>Metazoa</taxon>
        <taxon>Chordata</taxon>
        <taxon>Craniata</taxon>
        <taxon>Vertebrata</taxon>
        <taxon>Euteleostomi</taxon>
        <taxon>Amphibia</taxon>
        <taxon>Batrachia</taxon>
        <taxon>Anura</taxon>
        <taxon>Pipoidea</taxon>
        <taxon>Pipidae</taxon>
        <taxon>Pipinae</taxon>
        <taxon>Hymenochirus</taxon>
    </lineage>
</organism>
<comment type="caution">
    <text evidence="2">The sequence shown here is derived from an EMBL/GenBank/DDBJ whole genome shotgun (WGS) entry which is preliminary data.</text>
</comment>
<evidence type="ECO:0000313" key="2">
    <source>
        <dbReference type="EMBL" id="KAG8447937.1"/>
    </source>
</evidence>
<dbReference type="EMBL" id="JAACNH010000003">
    <property type="protein sequence ID" value="KAG8447937.1"/>
    <property type="molecule type" value="Genomic_DNA"/>
</dbReference>
<keyword evidence="1" id="KW-0812">Transmembrane</keyword>
<dbReference type="AlphaFoldDB" id="A0A8T2JXK4"/>
<evidence type="ECO:0000313" key="3">
    <source>
        <dbReference type="Proteomes" id="UP000812440"/>
    </source>
</evidence>